<keyword evidence="8 11" id="KW-0234">DNA repair</keyword>
<evidence type="ECO:0000256" key="3">
    <source>
        <dbReference type="ARBA" id="ARBA00022490"/>
    </source>
</evidence>
<evidence type="ECO:0000259" key="14">
    <source>
        <dbReference type="Pfam" id="PF02870"/>
    </source>
</evidence>
<evidence type="ECO:0000256" key="5">
    <source>
        <dbReference type="ARBA" id="ARBA00022679"/>
    </source>
</evidence>
<dbReference type="CDD" id="cd03036">
    <property type="entry name" value="ArsC_like"/>
    <property type="match status" value="1"/>
</dbReference>
<dbReference type="AlphaFoldDB" id="A0A139QZJ9"/>
<dbReference type="FunFam" id="1.10.10.10:FF:000214">
    <property type="entry name" value="Methylated-DNA--protein-cysteine methyltransferase"/>
    <property type="match status" value="1"/>
</dbReference>
<dbReference type="InterPro" id="IPR036217">
    <property type="entry name" value="MethylDNA_cys_MeTrfase_DNAb"/>
</dbReference>
<keyword evidence="7" id="KW-1015">Disulfide bond</keyword>
<dbReference type="PROSITE" id="PS00374">
    <property type="entry name" value="MGMT"/>
    <property type="match status" value="1"/>
</dbReference>
<dbReference type="PATRIC" id="fig|1303.86.peg.794"/>
<dbReference type="EC" id="2.1.1.63" evidence="11"/>
<dbReference type="CDD" id="cd06445">
    <property type="entry name" value="ATase"/>
    <property type="match status" value="1"/>
</dbReference>
<dbReference type="Gene3D" id="3.30.160.70">
    <property type="entry name" value="Methylated DNA-protein cysteine methyltransferase domain"/>
    <property type="match status" value="1"/>
</dbReference>
<accession>A0A139QZJ9</accession>
<organism evidence="15 16">
    <name type="scientific">Streptococcus oralis</name>
    <dbReference type="NCBI Taxonomy" id="1303"/>
    <lineage>
        <taxon>Bacteria</taxon>
        <taxon>Bacillati</taxon>
        <taxon>Bacillota</taxon>
        <taxon>Bacilli</taxon>
        <taxon>Lactobacillales</taxon>
        <taxon>Streptococcaceae</taxon>
        <taxon>Streptococcus</taxon>
    </lineage>
</organism>
<dbReference type="SUPFAM" id="SSF52833">
    <property type="entry name" value="Thioredoxin-like"/>
    <property type="match status" value="1"/>
</dbReference>
<dbReference type="PANTHER" id="PTHR10815">
    <property type="entry name" value="METHYLATED-DNA--PROTEIN-CYSTEINE METHYLTRANSFERASE"/>
    <property type="match status" value="1"/>
</dbReference>
<dbReference type="GO" id="GO:0032259">
    <property type="term" value="P:methylation"/>
    <property type="evidence" value="ECO:0007669"/>
    <property type="project" value="UniProtKB-KW"/>
</dbReference>
<gene>
    <name evidence="15" type="ORF">SORDD25_00771</name>
</gene>
<dbReference type="PANTHER" id="PTHR10815:SF5">
    <property type="entry name" value="METHYLATED-DNA--PROTEIN-CYSTEINE METHYLTRANSFERASE"/>
    <property type="match status" value="1"/>
</dbReference>
<evidence type="ECO:0000313" key="16">
    <source>
        <dbReference type="Proteomes" id="UP000071369"/>
    </source>
</evidence>
<sequence length="285" mass="32091">MLYPSPIGTLSLVADKQYLYGIWVQDQTHFEKGLGDETIEEVTSHPVLEQVISYLDTYFEGSVQDLSDLPLAPIGTDFEKRVWAYLQTIPYGQTVTYGQIAKDLQVASAQAIGRAVGRNPWSILVPCHRVLGSGNRLTGYASGVEKKAWLLQHEGVAFQENKKKEKKMLEFIEYPKCSTCKKAKNELDKLGLEYQDVHIVEETPSEDVILKWLETSGFEVKQFFNTSGIKYRELGLRDKVGSLSKQEAAKLLASDGMLLKRPILVENGAVKQIGYRKPYENLGLR</sequence>
<feature type="domain" description="Methylated-DNA-[protein]-cysteine S-methyltransferase DNA binding" evidence="13">
    <location>
        <begin position="77"/>
        <end position="156"/>
    </location>
</feature>
<dbReference type="PROSITE" id="PS51353">
    <property type="entry name" value="ARSC"/>
    <property type="match status" value="1"/>
</dbReference>
<evidence type="ECO:0000259" key="13">
    <source>
        <dbReference type="Pfam" id="PF01035"/>
    </source>
</evidence>
<evidence type="ECO:0000256" key="4">
    <source>
        <dbReference type="ARBA" id="ARBA00022603"/>
    </source>
</evidence>
<evidence type="ECO:0000256" key="6">
    <source>
        <dbReference type="ARBA" id="ARBA00022763"/>
    </source>
</evidence>
<comment type="caution">
    <text evidence="15">The sequence shown here is derived from an EMBL/GenBank/DDBJ whole genome shotgun (WGS) entry which is preliminary data.</text>
</comment>
<evidence type="ECO:0000256" key="11">
    <source>
        <dbReference type="HAMAP-Rule" id="MF_00772"/>
    </source>
</evidence>
<dbReference type="InterPro" id="IPR036388">
    <property type="entry name" value="WH-like_DNA-bd_sf"/>
</dbReference>
<comment type="similarity">
    <text evidence="12">Belongs to the ArsC family.</text>
</comment>
<evidence type="ECO:0000256" key="1">
    <source>
        <dbReference type="ARBA" id="ARBA00001286"/>
    </source>
</evidence>
<feature type="active site" description="Nucleophile; methyl group acceptor" evidence="11">
    <location>
        <position position="127"/>
    </location>
</feature>
<comment type="subcellular location">
    <subcellularLocation>
        <location evidence="11">Cytoplasm</location>
    </subcellularLocation>
</comment>
<dbReference type="NCBIfam" id="TIGR01617">
    <property type="entry name" value="arsC_related"/>
    <property type="match status" value="1"/>
</dbReference>
<comment type="similarity">
    <text evidence="2 11">Belongs to the MGMT family.</text>
</comment>
<dbReference type="Gene3D" id="1.10.10.10">
    <property type="entry name" value="Winged helix-like DNA-binding domain superfamily/Winged helix DNA-binding domain"/>
    <property type="match status" value="1"/>
</dbReference>
<protein>
    <recommendedName>
        <fullName evidence="11">Methylated-DNA--protein-cysteine methyltransferase</fullName>
        <ecNumber evidence="11">2.1.1.63</ecNumber>
    </recommendedName>
    <alternativeName>
        <fullName evidence="11">6-O-methylguanine-DNA methyltransferase</fullName>
        <shortName evidence="11">MGMT</shortName>
    </alternativeName>
    <alternativeName>
        <fullName evidence="11">O-6-methylguanine-DNA-alkyltransferase</fullName>
    </alternativeName>
</protein>
<evidence type="ECO:0000256" key="2">
    <source>
        <dbReference type="ARBA" id="ARBA00008711"/>
    </source>
</evidence>
<dbReference type="Proteomes" id="UP000071369">
    <property type="component" value="Unassembled WGS sequence"/>
</dbReference>
<dbReference type="InterPro" id="IPR036631">
    <property type="entry name" value="MGMT_N_sf"/>
</dbReference>
<comment type="function">
    <text evidence="11">Involved in the cellular defense against the biological effects of O6-methylguanine (O6-MeG) and O4-methylthymine (O4-MeT) in DNA. Repairs the methylated nucleobase in DNA by stoichiometrically transferring the methyl group to a cysteine residue in the enzyme. This is a suicide reaction: the enzyme is irreversibly inactivated.</text>
</comment>
<dbReference type="Gene3D" id="3.40.30.10">
    <property type="entry name" value="Glutaredoxin"/>
    <property type="match status" value="1"/>
</dbReference>
<dbReference type="InterPro" id="IPR001497">
    <property type="entry name" value="MethylDNA_cys_MeTrfase_AS"/>
</dbReference>
<dbReference type="InterPro" id="IPR006504">
    <property type="entry name" value="Tscrpt_reg_Spx/MgsR"/>
</dbReference>
<keyword evidence="4 11" id="KW-0489">Methyltransferase</keyword>
<dbReference type="GO" id="GO:0006307">
    <property type="term" value="P:DNA alkylation repair"/>
    <property type="evidence" value="ECO:0007669"/>
    <property type="project" value="UniProtKB-UniRule"/>
</dbReference>
<reference evidence="15 16" key="1">
    <citation type="submission" date="2016-01" db="EMBL/GenBank/DDBJ databases">
        <title>Highly variable Streptococcus oralis are common among viridans streptococci isolated from primates.</title>
        <authorList>
            <person name="Denapaite D."/>
            <person name="Rieger M."/>
            <person name="Koendgen S."/>
            <person name="Brueckner R."/>
            <person name="Ochigava I."/>
            <person name="Kappeler P."/>
            <person name="Maetz-Rensing K."/>
            <person name="Leendertz F."/>
            <person name="Hakenbeck R."/>
        </authorList>
    </citation>
    <scope>NUCLEOTIDE SEQUENCE [LARGE SCALE GENOMIC DNA]</scope>
    <source>
        <strain evidence="15 16">DD25</strain>
    </source>
</reference>
<dbReference type="GO" id="GO:0003908">
    <property type="term" value="F:methylated-DNA-[protein]-cysteine S-methyltransferase activity"/>
    <property type="evidence" value="ECO:0007669"/>
    <property type="project" value="UniProtKB-UniRule"/>
</dbReference>
<evidence type="ECO:0000256" key="7">
    <source>
        <dbReference type="ARBA" id="ARBA00023157"/>
    </source>
</evidence>
<comment type="miscellaneous">
    <text evidence="11">This enzyme catalyzes only one turnover and therefore is not strictly catalytic. According to one definition, an enzyme is a biocatalyst that acts repeatedly and over many reaction cycles.</text>
</comment>
<evidence type="ECO:0000256" key="10">
    <source>
        <dbReference type="ARBA" id="ARBA00049348"/>
    </source>
</evidence>
<proteinExistence type="inferred from homology"/>
<evidence type="ECO:0000256" key="9">
    <source>
        <dbReference type="ARBA" id="ARBA00023284"/>
    </source>
</evidence>
<dbReference type="NCBIfam" id="TIGR00589">
    <property type="entry name" value="ogt"/>
    <property type="match status" value="1"/>
</dbReference>
<name>A0A139QZJ9_STROR</name>
<keyword evidence="5 11" id="KW-0808">Transferase</keyword>
<dbReference type="SUPFAM" id="SSF53155">
    <property type="entry name" value="Methylated DNA-protein cysteine methyltransferase domain"/>
    <property type="match status" value="1"/>
</dbReference>
<dbReference type="Pfam" id="PF02870">
    <property type="entry name" value="Methyltransf_1N"/>
    <property type="match status" value="1"/>
</dbReference>
<dbReference type="InterPro" id="IPR014048">
    <property type="entry name" value="MethylDNA_cys_MeTrfase_DNA-bd"/>
</dbReference>
<dbReference type="Pfam" id="PF03960">
    <property type="entry name" value="ArsC"/>
    <property type="match status" value="1"/>
</dbReference>
<comment type="catalytic activity">
    <reaction evidence="10 11">
        <text>a 6-O-methyl-2'-deoxyguanosine in DNA + L-cysteinyl-[protein] = S-methyl-L-cysteinyl-[protein] + a 2'-deoxyguanosine in DNA</text>
        <dbReference type="Rhea" id="RHEA:24000"/>
        <dbReference type="Rhea" id="RHEA-COMP:10131"/>
        <dbReference type="Rhea" id="RHEA-COMP:10132"/>
        <dbReference type="Rhea" id="RHEA-COMP:11367"/>
        <dbReference type="Rhea" id="RHEA-COMP:11368"/>
        <dbReference type="ChEBI" id="CHEBI:29950"/>
        <dbReference type="ChEBI" id="CHEBI:82612"/>
        <dbReference type="ChEBI" id="CHEBI:85445"/>
        <dbReference type="ChEBI" id="CHEBI:85448"/>
        <dbReference type="EC" id="2.1.1.63"/>
    </reaction>
</comment>
<dbReference type="GO" id="GO:0005737">
    <property type="term" value="C:cytoplasm"/>
    <property type="evidence" value="ECO:0007669"/>
    <property type="project" value="UniProtKB-SubCell"/>
</dbReference>
<dbReference type="InterPro" id="IPR023546">
    <property type="entry name" value="MGMT"/>
</dbReference>
<dbReference type="InterPro" id="IPR006660">
    <property type="entry name" value="Arsenate_reductase-like"/>
</dbReference>
<feature type="domain" description="Methylguanine DNA methyltransferase ribonuclease-like" evidence="14">
    <location>
        <begin position="2"/>
        <end position="73"/>
    </location>
</feature>
<dbReference type="EMBL" id="LQZC01000008">
    <property type="protein sequence ID" value="KXU07937.1"/>
    <property type="molecule type" value="Genomic_DNA"/>
</dbReference>
<dbReference type="Pfam" id="PF01035">
    <property type="entry name" value="DNA_binding_1"/>
    <property type="match status" value="1"/>
</dbReference>
<dbReference type="InterPro" id="IPR008332">
    <property type="entry name" value="MethylG_MeTrfase_N"/>
</dbReference>
<keyword evidence="6 11" id="KW-0227">DNA damage</keyword>
<keyword evidence="9" id="KW-0676">Redox-active center</keyword>
<dbReference type="HAMAP" id="MF_00772">
    <property type="entry name" value="OGT"/>
    <property type="match status" value="1"/>
</dbReference>
<keyword evidence="3 11" id="KW-0963">Cytoplasm</keyword>
<evidence type="ECO:0000256" key="8">
    <source>
        <dbReference type="ARBA" id="ARBA00023204"/>
    </source>
</evidence>
<dbReference type="SUPFAM" id="SSF46767">
    <property type="entry name" value="Methylated DNA-protein cysteine methyltransferase, C-terminal domain"/>
    <property type="match status" value="1"/>
</dbReference>
<evidence type="ECO:0000256" key="12">
    <source>
        <dbReference type="PROSITE-ProRule" id="PRU01282"/>
    </source>
</evidence>
<comment type="catalytic activity">
    <reaction evidence="1 11">
        <text>a 4-O-methyl-thymidine in DNA + L-cysteinyl-[protein] = a thymidine in DNA + S-methyl-L-cysteinyl-[protein]</text>
        <dbReference type="Rhea" id="RHEA:53428"/>
        <dbReference type="Rhea" id="RHEA-COMP:10131"/>
        <dbReference type="Rhea" id="RHEA-COMP:10132"/>
        <dbReference type="Rhea" id="RHEA-COMP:13555"/>
        <dbReference type="Rhea" id="RHEA-COMP:13556"/>
        <dbReference type="ChEBI" id="CHEBI:29950"/>
        <dbReference type="ChEBI" id="CHEBI:82612"/>
        <dbReference type="ChEBI" id="CHEBI:137386"/>
        <dbReference type="ChEBI" id="CHEBI:137387"/>
        <dbReference type="EC" id="2.1.1.63"/>
    </reaction>
</comment>
<evidence type="ECO:0000313" key="15">
    <source>
        <dbReference type="EMBL" id="KXU07937.1"/>
    </source>
</evidence>
<dbReference type="InterPro" id="IPR036249">
    <property type="entry name" value="Thioredoxin-like_sf"/>
</dbReference>